<feature type="transmembrane region" description="Helical" evidence="1">
    <location>
        <begin position="63"/>
        <end position="88"/>
    </location>
</feature>
<keyword evidence="3" id="KW-1185">Reference proteome</keyword>
<dbReference type="Proteomes" id="UP001556170">
    <property type="component" value="Unassembled WGS sequence"/>
</dbReference>
<feature type="transmembrane region" description="Helical" evidence="1">
    <location>
        <begin position="563"/>
        <end position="582"/>
    </location>
</feature>
<keyword evidence="1" id="KW-0472">Membrane</keyword>
<feature type="transmembrane region" description="Helical" evidence="1">
    <location>
        <begin position="355"/>
        <end position="374"/>
    </location>
</feature>
<feature type="transmembrane region" description="Helical" evidence="1">
    <location>
        <begin position="325"/>
        <end position="343"/>
    </location>
</feature>
<reference evidence="2 3" key="1">
    <citation type="submission" date="2024-06" db="EMBL/GenBank/DDBJ databases">
        <authorList>
            <person name="Woo H."/>
        </authorList>
    </citation>
    <scope>NUCLEOTIDE SEQUENCE [LARGE SCALE GENOMIC DNA]</scope>
    <source>
        <strain evidence="2 3">S2-g</strain>
    </source>
</reference>
<feature type="transmembrane region" description="Helical" evidence="1">
    <location>
        <begin position="279"/>
        <end position="296"/>
    </location>
</feature>
<feature type="transmembrane region" description="Helical" evidence="1">
    <location>
        <begin position="214"/>
        <end position="234"/>
    </location>
</feature>
<feature type="transmembrane region" description="Helical" evidence="1">
    <location>
        <begin position="132"/>
        <end position="150"/>
    </location>
</feature>
<feature type="transmembrane region" description="Helical" evidence="1">
    <location>
        <begin position="7"/>
        <end position="24"/>
    </location>
</feature>
<feature type="transmembrane region" description="Helical" evidence="1">
    <location>
        <begin position="303"/>
        <end position="319"/>
    </location>
</feature>
<gene>
    <name evidence="2" type="ORF">ABQJ56_12450</name>
</gene>
<name>A0ABV3QS35_9GAMM</name>
<feature type="transmembrane region" description="Helical" evidence="1">
    <location>
        <begin position="30"/>
        <end position="51"/>
    </location>
</feature>
<comment type="caution">
    <text evidence="2">The sequence shown here is derived from an EMBL/GenBank/DDBJ whole genome shotgun (WGS) entry which is preliminary data.</text>
</comment>
<feature type="transmembrane region" description="Helical" evidence="1">
    <location>
        <begin position="94"/>
        <end position="112"/>
    </location>
</feature>
<keyword evidence="1" id="KW-0812">Transmembrane</keyword>
<evidence type="ECO:0000313" key="2">
    <source>
        <dbReference type="EMBL" id="MEW9625033.1"/>
    </source>
</evidence>
<feature type="transmembrane region" description="Helical" evidence="1">
    <location>
        <begin position="447"/>
        <end position="466"/>
    </location>
</feature>
<dbReference type="RefSeq" id="WP_367845325.1">
    <property type="nucleotide sequence ID" value="NZ_JBFOHL010000010.1"/>
</dbReference>
<evidence type="ECO:0000256" key="1">
    <source>
        <dbReference type="SAM" id="Phobius"/>
    </source>
</evidence>
<feature type="transmembrane region" description="Helical" evidence="1">
    <location>
        <begin position="246"/>
        <end position="267"/>
    </location>
</feature>
<sequence length="744" mass="82965">MNNFAKMYSVPLIIIGALAFFPHSSDQWHYSFLLAVSFLVMAFFGHVGMLTLSLDGRLTEQTFFLKCCIGQIVLLLLWLAVSPLVFIYKVKLGLPLNLPVLISFIAAVFLFYKKSGSSFVISLRHRDWITTIFLFFAMACIFKIASYYSYQIGAIGLDTHEHIYWTNDLYDASYLRITARGTNWLDQYPKGLHALAALWGAPGLGNYLGPALKIMPALQMLLITFAFGETLYLWLRERKTNESMYWIWLSLVLLISCYETFHGSRLIYPNDDLNSTGRISSAAIMLLPGVVGLVAAQVPSRRMVAFNWMMLPLCGALAVKINPSLSISFIGFSFFVWLSLAFYGLSGSGFSALKGLLLGGAIGLTLIITDPYYLNMMSLKVRSLHEFLSYAGVDTLESAEGQIKINANLLSRLKHFFTIDTRLLVDQGVLKSIYPNSDLISNPGGAVLIKDTFFAVFFTWIVIFNIKSRWDVRSILCRSPLITFTLGLFAGCLINVLLAKVAADTIGVATHDTLLLASYAQSYVPLLTLFLAQILCVLAITMLTDAASTLINRDSWTISRPRVVAGFACVILIVFAAVLARVTPGYLPTASKMDGWRSVSGREIREFRRVENMVPINGLILAEAVPAELNDNEKWIIPVGRGAALLPFARGRYVFNVKLGTGEEFSYKDLHDKFCTGNARSARRFLRENNVRYLFSPGTGASTQSKEDFLNKSYCNVSYRDLGVVYPAFLIGKYGIAYYKIQPD</sequence>
<protein>
    <submittedName>
        <fullName evidence="2">Uncharacterized protein</fullName>
    </submittedName>
</protein>
<feature type="transmembrane region" description="Helical" evidence="1">
    <location>
        <begin position="481"/>
        <end position="503"/>
    </location>
</feature>
<organism evidence="2 3">
    <name type="scientific">Rhodanobacter geophilus</name>
    <dbReference type="NCBI Taxonomy" id="3162488"/>
    <lineage>
        <taxon>Bacteria</taxon>
        <taxon>Pseudomonadati</taxon>
        <taxon>Pseudomonadota</taxon>
        <taxon>Gammaproteobacteria</taxon>
        <taxon>Lysobacterales</taxon>
        <taxon>Rhodanobacteraceae</taxon>
        <taxon>Rhodanobacter</taxon>
    </lineage>
</organism>
<feature type="transmembrane region" description="Helical" evidence="1">
    <location>
        <begin position="523"/>
        <end position="543"/>
    </location>
</feature>
<keyword evidence="1" id="KW-1133">Transmembrane helix</keyword>
<evidence type="ECO:0000313" key="3">
    <source>
        <dbReference type="Proteomes" id="UP001556170"/>
    </source>
</evidence>
<accession>A0ABV3QS35</accession>
<dbReference type="EMBL" id="JBFOHL010000010">
    <property type="protein sequence ID" value="MEW9625033.1"/>
    <property type="molecule type" value="Genomic_DNA"/>
</dbReference>
<proteinExistence type="predicted"/>